<gene>
    <name evidence="1" type="ORF">H2199_001492</name>
</gene>
<accession>A0ACC2ZM49</accession>
<comment type="caution">
    <text evidence="1">The sequence shown here is derived from an EMBL/GenBank/DDBJ whole genome shotgun (WGS) entry which is preliminary data.</text>
</comment>
<evidence type="ECO:0000313" key="1">
    <source>
        <dbReference type="EMBL" id="KAJ9648637.1"/>
    </source>
</evidence>
<organism evidence="1 2">
    <name type="scientific">Coniosporium tulheliwenetii</name>
    <dbReference type="NCBI Taxonomy" id="3383036"/>
    <lineage>
        <taxon>Eukaryota</taxon>
        <taxon>Fungi</taxon>
        <taxon>Dikarya</taxon>
        <taxon>Ascomycota</taxon>
        <taxon>Pezizomycotina</taxon>
        <taxon>Dothideomycetes</taxon>
        <taxon>Dothideomycetes incertae sedis</taxon>
        <taxon>Coniosporium</taxon>
    </lineage>
</organism>
<dbReference type="EMBL" id="JAPDRP010000003">
    <property type="protein sequence ID" value="KAJ9648637.1"/>
    <property type="molecule type" value="Genomic_DNA"/>
</dbReference>
<name>A0ACC2ZM49_9PEZI</name>
<sequence length="560" mass="64074">MTRPTFQRLLIKHLSAYKINKPFPHSHLFTKSLIYGSWRSSAWFQERSKCLQLKSVTFAFAFLGSAGLAYWASGALTSKDRVADVNKTKSELNDNVPEVTIGRLTRDHSKVHRRFVYSPLDHGYKTRLLILEPGNFDDEVTCQLKHSSSLKHDPEYEALSYAWGDPTQTCVIKCNDRELPIPAILYEALRGLRYETDERVLWADAVCINQEDPEERGHQVQIMQEIYSNAQRVIVWLGEEKVEDQFAFDSLRSLDLYLNDHTPKPSTGGFGWFVDTDGTPISGPDKENLSEFKWGQIANLLRRQWFRRTWVIQEVASARQVILKCSSQEMQWRDFANAFMQLDESGLRVNILEEGKARHARESIAAMETLRRSQNGPMSMSLLEVLLGTCYNNCSDPRDKIYAVLGLATDWSKEQELKPDYTIGAEEAFQNLAVWDICHNVSLRVLSCASGPEAANDLTLPSWVPDWRHVENAHPFIRYSDRTHFSAAGRTSPVAWFSSDRNVLHIVGKYIDTLRAVGSVPNYTRGIILASIDPTTVHLLKESWRWLQECQKLLPKMNTE</sequence>
<keyword evidence="2" id="KW-1185">Reference proteome</keyword>
<dbReference type="Proteomes" id="UP001172680">
    <property type="component" value="Unassembled WGS sequence"/>
</dbReference>
<reference evidence="1" key="1">
    <citation type="submission" date="2022-10" db="EMBL/GenBank/DDBJ databases">
        <title>Culturing micro-colonial fungi from biological soil crusts in the Mojave desert and describing Neophaeococcomyces mojavensis, and introducing the new genera and species Taxawa tesnikishii.</title>
        <authorList>
            <person name="Kurbessoian T."/>
            <person name="Stajich J.E."/>
        </authorList>
    </citation>
    <scope>NUCLEOTIDE SEQUENCE</scope>
    <source>
        <strain evidence="1">JES_115</strain>
    </source>
</reference>
<evidence type="ECO:0000313" key="2">
    <source>
        <dbReference type="Proteomes" id="UP001172680"/>
    </source>
</evidence>
<protein>
    <submittedName>
        <fullName evidence="1">Uncharacterized protein</fullName>
    </submittedName>
</protein>
<proteinExistence type="predicted"/>